<protein>
    <submittedName>
        <fullName evidence="3">9737_t:CDS:1</fullName>
    </submittedName>
</protein>
<feature type="transmembrane region" description="Helical" evidence="1">
    <location>
        <begin position="131"/>
        <end position="151"/>
    </location>
</feature>
<evidence type="ECO:0000313" key="4">
    <source>
        <dbReference type="Proteomes" id="UP000789759"/>
    </source>
</evidence>
<dbReference type="OrthoDB" id="2402896at2759"/>
<gene>
    <name evidence="3" type="ORF">CPELLU_LOCUS5225</name>
</gene>
<dbReference type="PANTHER" id="PTHR47718">
    <property type="entry name" value="OS01G0519700 PROTEIN"/>
    <property type="match status" value="1"/>
</dbReference>
<evidence type="ECO:0000313" key="3">
    <source>
        <dbReference type="EMBL" id="CAG8561567.1"/>
    </source>
</evidence>
<dbReference type="Proteomes" id="UP000789759">
    <property type="component" value="Unassembled WGS sequence"/>
</dbReference>
<evidence type="ECO:0000259" key="2">
    <source>
        <dbReference type="Pfam" id="PF21056"/>
    </source>
</evidence>
<feature type="transmembrane region" description="Helical" evidence="1">
    <location>
        <begin position="21"/>
        <end position="41"/>
    </location>
</feature>
<feature type="domain" description="ZSWIM1/3 RNaseH-like" evidence="2">
    <location>
        <begin position="84"/>
        <end position="155"/>
    </location>
</feature>
<keyword evidence="1" id="KW-0472">Membrane</keyword>
<sequence length="160" mass="18232">MDTAAVEFDPRHRKLSNNENMYVQMLYNGGVLVSTIVNMLIEEYSRYVHNKDIYNTLSHHSRDYVKGLSQTAELLKGLNNNNNYMFTYSVNNNRLHCLFFTTQSAVAKFKQYSEVLLMGAIYKTKCFGMPLLLISSIDAMGITFLIASGLLTNETIPSYC</sequence>
<evidence type="ECO:0000256" key="1">
    <source>
        <dbReference type="SAM" id="Phobius"/>
    </source>
</evidence>
<accession>A0A9N9BD48</accession>
<dbReference type="PANTHER" id="PTHR47718:SF3">
    <property type="entry name" value="PROTEIN FAR1-RELATED SEQUENCE 5-LIKE"/>
    <property type="match status" value="1"/>
</dbReference>
<keyword evidence="1" id="KW-1133">Transmembrane helix</keyword>
<dbReference type="EMBL" id="CAJVQA010002947">
    <property type="protein sequence ID" value="CAG8561567.1"/>
    <property type="molecule type" value="Genomic_DNA"/>
</dbReference>
<proteinExistence type="predicted"/>
<organism evidence="3 4">
    <name type="scientific">Cetraspora pellucida</name>
    <dbReference type="NCBI Taxonomy" id="1433469"/>
    <lineage>
        <taxon>Eukaryota</taxon>
        <taxon>Fungi</taxon>
        <taxon>Fungi incertae sedis</taxon>
        <taxon>Mucoromycota</taxon>
        <taxon>Glomeromycotina</taxon>
        <taxon>Glomeromycetes</taxon>
        <taxon>Diversisporales</taxon>
        <taxon>Gigasporaceae</taxon>
        <taxon>Cetraspora</taxon>
    </lineage>
</organism>
<keyword evidence="1" id="KW-0812">Transmembrane</keyword>
<keyword evidence="4" id="KW-1185">Reference proteome</keyword>
<dbReference type="AlphaFoldDB" id="A0A9N9BD48"/>
<dbReference type="Pfam" id="PF21056">
    <property type="entry name" value="ZSWIM1-3_RNaseH-like"/>
    <property type="match status" value="1"/>
</dbReference>
<reference evidence="3" key="1">
    <citation type="submission" date="2021-06" db="EMBL/GenBank/DDBJ databases">
        <authorList>
            <person name="Kallberg Y."/>
            <person name="Tangrot J."/>
            <person name="Rosling A."/>
        </authorList>
    </citation>
    <scope>NUCLEOTIDE SEQUENCE</scope>
    <source>
        <strain evidence="3">FL966</strain>
    </source>
</reference>
<comment type="caution">
    <text evidence="3">The sequence shown here is derived from an EMBL/GenBank/DDBJ whole genome shotgun (WGS) entry which is preliminary data.</text>
</comment>
<name>A0A9N9BD48_9GLOM</name>
<dbReference type="InterPro" id="IPR048324">
    <property type="entry name" value="ZSWIM1-3_RNaseH-like"/>
</dbReference>